<evidence type="ECO:0000313" key="9">
    <source>
        <dbReference type="Proteomes" id="UP000078397"/>
    </source>
</evidence>
<keyword evidence="5" id="KW-0560">Oxidoreductase</keyword>
<dbReference type="InterPro" id="IPR050562">
    <property type="entry name" value="FAD_mOase_fung"/>
</dbReference>
<feature type="domain" description="FAD-binding" evidence="7">
    <location>
        <begin position="7"/>
        <end position="334"/>
    </location>
</feature>
<name>A0A219ARJ6_METCM</name>
<gene>
    <name evidence="8" type="ORF">VFPPC_18060</name>
</gene>
<keyword evidence="6" id="KW-0503">Monooxygenase</keyword>
<evidence type="ECO:0000256" key="6">
    <source>
        <dbReference type="ARBA" id="ARBA00023033"/>
    </source>
</evidence>
<dbReference type="SUPFAM" id="SSF51905">
    <property type="entry name" value="FAD/NAD(P)-binding domain"/>
    <property type="match status" value="1"/>
</dbReference>
<keyword evidence="4" id="KW-0274">FAD</keyword>
<keyword evidence="9" id="KW-1185">Reference proteome</keyword>
<evidence type="ECO:0000256" key="1">
    <source>
        <dbReference type="ARBA" id="ARBA00001974"/>
    </source>
</evidence>
<dbReference type="InterPro" id="IPR002938">
    <property type="entry name" value="FAD-bd"/>
</dbReference>
<dbReference type="InterPro" id="IPR036188">
    <property type="entry name" value="FAD/NAD-bd_sf"/>
</dbReference>
<dbReference type="EMBL" id="LSBJ02000006">
    <property type="protein sequence ID" value="OWT42805.1"/>
    <property type="molecule type" value="Genomic_DNA"/>
</dbReference>
<sequence length="426" mass="47568">MAWSNFKVLIIGGGPVGLFAAHALRSVGFDFLLLEQREDIIIDVGACLALTPATLRVFQQLGLLNQLLAIGCELEKRQTFTLDGHLFDSTLFQCMKKNHGSSIHVFHRAELIKLLYDSLGDDRRKIMTGKKVTDIITRDDGVKAICDDGSTYQGSIILGADGAHSKTRRLMRELALKSNPTMEWDLERPYTSTYKCMFFSSPEASAPGLFVDTESKNRSIIYATSKHRTWVFLSEKLQQPTAERASYTVEDADTFAKSFEDYPVTKSLKIRDILSQKASSGMVNLDEGLVKHWSWGRIVLAGDSCHKFTPHAGLGFNNGVQDIVVLLNELRAVSSAPGHVPNSAELTNAFQSYQTSRYEPLKADSFVSGLITRLQAWDNTFYYILARYIAPLRIWEYLLWNYAAPQGMKITPVLDGICCGAFPRGN</sequence>
<keyword evidence="3" id="KW-0285">Flavoprotein</keyword>
<evidence type="ECO:0000256" key="3">
    <source>
        <dbReference type="ARBA" id="ARBA00022630"/>
    </source>
</evidence>
<reference evidence="8 9" key="1">
    <citation type="journal article" date="2016" name="PLoS Pathog.">
        <title>Biosynthesis of antibiotic leucinostatins in bio-control fungus Purpureocillium lilacinum and their inhibition on phytophthora revealed by genome mining.</title>
        <authorList>
            <person name="Wang G."/>
            <person name="Liu Z."/>
            <person name="Lin R."/>
            <person name="Li E."/>
            <person name="Mao Z."/>
            <person name="Ling J."/>
            <person name="Yang Y."/>
            <person name="Yin W.B."/>
            <person name="Xie B."/>
        </authorList>
    </citation>
    <scope>NUCLEOTIDE SEQUENCE [LARGE SCALE GENOMIC DNA]</scope>
    <source>
        <strain evidence="8">170</strain>
    </source>
</reference>
<evidence type="ECO:0000256" key="2">
    <source>
        <dbReference type="ARBA" id="ARBA00007992"/>
    </source>
</evidence>
<accession>A0A219ARJ6</accession>
<protein>
    <submittedName>
        <fullName evidence="8">FAD binding domain-containing protein</fullName>
    </submittedName>
</protein>
<organism evidence="8 9">
    <name type="scientific">Pochonia chlamydosporia 170</name>
    <dbReference type="NCBI Taxonomy" id="1380566"/>
    <lineage>
        <taxon>Eukaryota</taxon>
        <taxon>Fungi</taxon>
        <taxon>Dikarya</taxon>
        <taxon>Ascomycota</taxon>
        <taxon>Pezizomycotina</taxon>
        <taxon>Sordariomycetes</taxon>
        <taxon>Hypocreomycetidae</taxon>
        <taxon>Hypocreales</taxon>
        <taxon>Clavicipitaceae</taxon>
        <taxon>Pochonia</taxon>
    </lineage>
</organism>
<evidence type="ECO:0000256" key="4">
    <source>
        <dbReference type="ARBA" id="ARBA00022827"/>
    </source>
</evidence>
<dbReference type="PRINTS" id="PR00420">
    <property type="entry name" value="RNGMNOXGNASE"/>
</dbReference>
<dbReference type="GeneID" id="33936932"/>
<dbReference type="RefSeq" id="XP_022285280.1">
    <property type="nucleotide sequence ID" value="XM_022429720.1"/>
</dbReference>
<dbReference type="STRING" id="1380566.A0A219ARJ6"/>
<proteinExistence type="inferred from homology"/>
<dbReference type="GO" id="GO:0004497">
    <property type="term" value="F:monooxygenase activity"/>
    <property type="evidence" value="ECO:0007669"/>
    <property type="project" value="UniProtKB-KW"/>
</dbReference>
<comment type="caution">
    <text evidence="8">The sequence shown here is derived from an EMBL/GenBank/DDBJ whole genome shotgun (WGS) entry which is preliminary data.</text>
</comment>
<dbReference type="PANTHER" id="PTHR47356">
    <property type="entry name" value="FAD-DEPENDENT MONOOXYGENASE ASQG-RELATED"/>
    <property type="match status" value="1"/>
</dbReference>
<evidence type="ECO:0000259" key="7">
    <source>
        <dbReference type="Pfam" id="PF01494"/>
    </source>
</evidence>
<evidence type="ECO:0000313" key="8">
    <source>
        <dbReference type="EMBL" id="OWT42805.1"/>
    </source>
</evidence>
<dbReference type="Pfam" id="PF01494">
    <property type="entry name" value="FAD_binding_3"/>
    <property type="match status" value="1"/>
</dbReference>
<dbReference type="PANTHER" id="PTHR47356:SF2">
    <property type="entry name" value="FAD-BINDING DOMAIN-CONTAINING PROTEIN-RELATED"/>
    <property type="match status" value="1"/>
</dbReference>
<dbReference type="KEGG" id="pchm:VFPPC_18060"/>
<dbReference type="Proteomes" id="UP000078397">
    <property type="component" value="Unassembled WGS sequence"/>
</dbReference>
<comment type="cofactor">
    <cofactor evidence="1">
        <name>FAD</name>
        <dbReference type="ChEBI" id="CHEBI:57692"/>
    </cofactor>
</comment>
<dbReference type="GO" id="GO:0071949">
    <property type="term" value="F:FAD binding"/>
    <property type="evidence" value="ECO:0007669"/>
    <property type="project" value="InterPro"/>
</dbReference>
<dbReference type="OrthoDB" id="2431938at2759"/>
<dbReference type="AlphaFoldDB" id="A0A219ARJ6"/>
<evidence type="ECO:0000256" key="5">
    <source>
        <dbReference type="ARBA" id="ARBA00023002"/>
    </source>
</evidence>
<comment type="similarity">
    <text evidence="2">Belongs to the paxM FAD-dependent monooxygenase family.</text>
</comment>
<dbReference type="Gene3D" id="3.50.50.60">
    <property type="entry name" value="FAD/NAD(P)-binding domain"/>
    <property type="match status" value="1"/>
</dbReference>